<organism evidence="1 2">
    <name type="scientific">Nephila pilipes</name>
    <name type="common">Giant wood spider</name>
    <name type="synonym">Nephila maculata</name>
    <dbReference type="NCBI Taxonomy" id="299642"/>
    <lineage>
        <taxon>Eukaryota</taxon>
        <taxon>Metazoa</taxon>
        <taxon>Ecdysozoa</taxon>
        <taxon>Arthropoda</taxon>
        <taxon>Chelicerata</taxon>
        <taxon>Arachnida</taxon>
        <taxon>Araneae</taxon>
        <taxon>Araneomorphae</taxon>
        <taxon>Entelegynae</taxon>
        <taxon>Araneoidea</taxon>
        <taxon>Nephilidae</taxon>
        <taxon>Nephila</taxon>
    </lineage>
</organism>
<dbReference type="EMBL" id="BMAW01088396">
    <property type="protein sequence ID" value="GFS34482.1"/>
    <property type="molecule type" value="Genomic_DNA"/>
</dbReference>
<sequence>MNFLGNEVEGEEYRALAEGSFRSQVKIKSKLIQPSAIQNPSASVLTSSIENLSGKIKCLFCDFNHNSQDCRKAVAMTQEERKAAVI</sequence>
<protein>
    <submittedName>
        <fullName evidence="1">Uncharacterized protein</fullName>
    </submittedName>
</protein>
<dbReference type="Proteomes" id="UP000887013">
    <property type="component" value="Unassembled WGS sequence"/>
</dbReference>
<comment type="caution">
    <text evidence="1">The sequence shown here is derived from an EMBL/GenBank/DDBJ whole genome shotgun (WGS) entry which is preliminary data.</text>
</comment>
<keyword evidence="2" id="KW-1185">Reference proteome</keyword>
<accession>A0A8X6IAA7</accession>
<evidence type="ECO:0000313" key="2">
    <source>
        <dbReference type="Proteomes" id="UP000887013"/>
    </source>
</evidence>
<dbReference type="AlphaFoldDB" id="A0A8X6IAA7"/>
<gene>
    <name evidence="1" type="ORF">NPIL_253911</name>
</gene>
<name>A0A8X6IAA7_NEPPI</name>
<evidence type="ECO:0000313" key="1">
    <source>
        <dbReference type="EMBL" id="GFS34482.1"/>
    </source>
</evidence>
<proteinExistence type="predicted"/>
<reference evidence="1" key="1">
    <citation type="submission" date="2020-08" db="EMBL/GenBank/DDBJ databases">
        <title>Multicomponent nature underlies the extraordinary mechanical properties of spider dragline silk.</title>
        <authorList>
            <person name="Kono N."/>
            <person name="Nakamura H."/>
            <person name="Mori M."/>
            <person name="Yoshida Y."/>
            <person name="Ohtoshi R."/>
            <person name="Malay A.D."/>
            <person name="Moran D.A.P."/>
            <person name="Tomita M."/>
            <person name="Numata K."/>
            <person name="Arakawa K."/>
        </authorList>
    </citation>
    <scope>NUCLEOTIDE SEQUENCE</scope>
</reference>